<keyword evidence="2" id="KW-0233">DNA recombination</keyword>
<dbReference type="Pfam" id="PF00589">
    <property type="entry name" value="Phage_integrase"/>
    <property type="match status" value="1"/>
</dbReference>
<dbReference type="PANTHER" id="PTHR30349:SF91">
    <property type="entry name" value="INTA PROTEIN"/>
    <property type="match status" value="1"/>
</dbReference>
<comment type="caution">
    <text evidence="6">The sequence shown here is derived from an EMBL/GenBank/DDBJ whole genome shotgun (WGS) entry which is preliminary data.</text>
</comment>
<gene>
    <name evidence="6" type="ORF">PHY01_09750</name>
</gene>
<dbReference type="Gene3D" id="1.10.443.10">
    <property type="entry name" value="Intergrase catalytic core"/>
    <property type="match status" value="1"/>
</dbReference>
<dbReference type="Gene3D" id="1.10.150.130">
    <property type="match status" value="1"/>
</dbReference>
<sequence>MTSTAPRRRARSKGRIEQLPSGSLRVVVYAGQDPLTKRRHYLREIIPAGPRAAAEADKALRRLAVQVDEQRNPRTTATVEQLLTEHFELLEVEPSTLSTYRTLARSHIVPLIGKQKVGALRAAVFDSFYAELRRCRAHCNRRPFVEHRTARPHNCDHRCGPHRCRGLSRSTIRQIHVILSGALRRAVRWRWLSTNPIEHAQAPPQPAAKPQPPSADEAARILNEAWSDPDWAVLVWLTMVTGFRRGELCALRWNDLDVVNGVLTVARSIAQLDGETWEKDTKTHQHRRIALDPDTVALLAGHRQRYMDLCAGLGFELPVDGFMFSRDVDGSTHLKPTTVGQRYSRLARRIGIKTTIHKLRHYSATELIAGGVDVRTVAGRLGHGGGGTTTLRVYAAWVSEADQRAATGLLARLPVRPAMQPGSTAT</sequence>
<dbReference type="PROSITE" id="PS51898">
    <property type="entry name" value="TYR_RECOMBINASE"/>
    <property type="match status" value="1"/>
</dbReference>
<reference evidence="6 7" key="1">
    <citation type="submission" date="2019-06" db="EMBL/GenBank/DDBJ databases">
        <title>Whole genome shotgun sequence of Pseudonocardia hydrocarbonoxydans NBRC 14498.</title>
        <authorList>
            <person name="Hosoyama A."/>
            <person name="Uohara A."/>
            <person name="Ohji S."/>
            <person name="Ichikawa N."/>
        </authorList>
    </citation>
    <scope>NUCLEOTIDE SEQUENCE [LARGE SCALE GENOMIC DNA]</scope>
    <source>
        <strain evidence="6 7">NBRC 14498</strain>
    </source>
</reference>
<keyword evidence="1 3" id="KW-0238">DNA-binding</keyword>
<dbReference type="EMBL" id="BJNG01000007">
    <property type="protein sequence ID" value="GEC18692.1"/>
    <property type="molecule type" value="Genomic_DNA"/>
</dbReference>
<evidence type="ECO:0000256" key="2">
    <source>
        <dbReference type="ARBA" id="ARBA00023172"/>
    </source>
</evidence>
<feature type="domain" description="Core-binding (CB)" evidence="5">
    <location>
        <begin position="77"/>
        <end position="187"/>
    </location>
</feature>
<dbReference type="InterPro" id="IPR050090">
    <property type="entry name" value="Tyrosine_recombinase_XerCD"/>
</dbReference>
<accession>A0A4Y3WIB0</accession>
<name>A0A4Y3WIB0_9PSEU</name>
<dbReference type="InterPro" id="IPR010998">
    <property type="entry name" value="Integrase_recombinase_N"/>
</dbReference>
<evidence type="ECO:0000259" key="5">
    <source>
        <dbReference type="PROSITE" id="PS51900"/>
    </source>
</evidence>
<dbReference type="SUPFAM" id="SSF56349">
    <property type="entry name" value="DNA breaking-rejoining enzymes"/>
    <property type="match status" value="1"/>
</dbReference>
<dbReference type="PROSITE" id="PS51900">
    <property type="entry name" value="CB"/>
    <property type="match status" value="1"/>
</dbReference>
<dbReference type="InterPro" id="IPR011010">
    <property type="entry name" value="DNA_brk_join_enz"/>
</dbReference>
<dbReference type="RefSeq" id="WP_141277308.1">
    <property type="nucleotide sequence ID" value="NZ_BAAARZ010000010.1"/>
</dbReference>
<dbReference type="InterPro" id="IPR002104">
    <property type="entry name" value="Integrase_catalytic"/>
</dbReference>
<evidence type="ECO:0000256" key="1">
    <source>
        <dbReference type="ARBA" id="ARBA00023125"/>
    </source>
</evidence>
<dbReference type="PANTHER" id="PTHR30349">
    <property type="entry name" value="PHAGE INTEGRASE-RELATED"/>
    <property type="match status" value="1"/>
</dbReference>
<keyword evidence="7" id="KW-1185">Reference proteome</keyword>
<dbReference type="CDD" id="cd01189">
    <property type="entry name" value="INT_ICEBs1_C_like"/>
    <property type="match status" value="1"/>
</dbReference>
<dbReference type="GO" id="GO:0006310">
    <property type="term" value="P:DNA recombination"/>
    <property type="evidence" value="ECO:0007669"/>
    <property type="project" value="UniProtKB-KW"/>
</dbReference>
<dbReference type="InterPro" id="IPR044068">
    <property type="entry name" value="CB"/>
</dbReference>
<protein>
    <recommendedName>
        <fullName evidence="8">Site-specific integrase</fullName>
    </recommendedName>
</protein>
<proteinExistence type="predicted"/>
<evidence type="ECO:0000256" key="3">
    <source>
        <dbReference type="PROSITE-ProRule" id="PRU01248"/>
    </source>
</evidence>
<dbReference type="Proteomes" id="UP000320338">
    <property type="component" value="Unassembled WGS sequence"/>
</dbReference>
<dbReference type="GO" id="GO:0015074">
    <property type="term" value="P:DNA integration"/>
    <property type="evidence" value="ECO:0007669"/>
    <property type="project" value="InterPro"/>
</dbReference>
<evidence type="ECO:0000259" key="4">
    <source>
        <dbReference type="PROSITE" id="PS51898"/>
    </source>
</evidence>
<feature type="domain" description="Tyr recombinase" evidence="4">
    <location>
        <begin position="208"/>
        <end position="408"/>
    </location>
</feature>
<dbReference type="InterPro" id="IPR013762">
    <property type="entry name" value="Integrase-like_cat_sf"/>
</dbReference>
<dbReference type="AlphaFoldDB" id="A0A4Y3WIB0"/>
<evidence type="ECO:0000313" key="6">
    <source>
        <dbReference type="EMBL" id="GEC18692.1"/>
    </source>
</evidence>
<evidence type="ECO:0000313" key="7">
    <source>
        <dbReference type="Proteomes" id="UP000320338"/>
    </source>
</evidence>
<organism evidence="6 7">
    <name type="scientific">Pseudonocardia hydrocarbonoxydans</name>
    <dbReference type="NCBI Taxonomy" id="76726"/>
    <lineage>
        <taxon>Bacteria</taxon>
        <taxon>Bacillati</taxon>
        <taxon>Actinomycetota</taxon>
        <taxon>Actinomycetes</taxon>
        <taxon>Pseudonocardiales</taxon>
        <taxon>Pseudonocardiaceae</taxon>
        <taxon>Pseudonocardia</taxon>
    </lineage>
</organism>
<dbReference type="OrthoDB" id="4326943at2"/>
<evidence type="ECO:0008006" key="8">
    <source>
        <dbReference type="Google" id="ProtNLM"/>
    </source>
</evidence>
<dbReference type="GO" id="GO:0003677">
    <property type="term" value="F:DNA binding"/>
    <property type="evidence" value="ECO:0007669"/>
    <property type="project" value="UniProtKB-UniRule"/>
</dbReference>